<sequence length="72" mass="8585">MGGEIEQRTNKQKKQKQKTKNGAITSNKQNKSKKQTKNKQQTNLKYQKKKKKEYCFYLEIFNRIDKSLICSL</sequence>
<dbReference type="AlphaFoldDB" id="X6MXA1"/>
<accession>X6MXA1</accession>
<dbReference type="EMBL" id="ASPP01014921">
    <property type="protein sequence ID" value="ETO18429.1"/>
    <property type="molecule type" value="Genomic_DNA"/>
</dbReference>
<feature type="region of interest" description="Disordered" evidence="1">
    <location>
        <begin position="1"/>
        <end position="47"/>
    </location>
</feature>
<name>X6MXA1_RETFI</name>
<evidence type="ECO:0000313" key="3">
    <source>
        <dbReference type="Proteomes" id="UP000023152"/>
    </source>
</evidence>
<evidence type="ECO:0000313" key="2">
    <source>
        <dbReference type="EMBL" id="ETO18429.1"/>
    </source>
</evidence>
<feature type="compositionally biased region" description="Basic residues" evidence="1">
    <location>
        <begin position="10"/>
        <end position="19"/>
    </location>
</feature>
<comment type="caution">
    <text evidence="2">The sequence shown here is derived from an EMBL/GenBank/DDBJ whole genome shotgun (WGS) entry which is preliminary data.</text>
</comment>
<organism evidence="2 3">
    <name type="scientific">Reticulomyxa filosa</name>
    <dbReference type="NCBI Taxonomy" id="46433"/>
    <lineage>
        <taxon>Eukaryota</taxon>
        <taxon>Sar</taxon>
        <taxon>Rhizaria</taxon>
        <taxon>Retaria</taxon>
        <taxon>Foraminifera</taxon>
        <taxon>Monothalamids</taxon>
        <taxon>Reticulomyxidae</taxon>
        <taxon>Reticulomyxa</taxon>
    </lineage>
</organism>
<reference evidence="2 3" key="1">
    <citation type="journal article" date="2013" name="Curr. Biol.">
        <title>The Genome of the Foraminiferan Reticulomyxa filosa.</title>
        <authorList>
            <person name="Glockner G."/>
            <person name="Hulsmann N."/>
            <person name="Schleicher M."/>
            <person name="Noegel A.A."/>
            <person name="Eichinger L."/>
            <person name="Gallinger C."/>
            <person name="Pawlowski J."/>
            <person name="Sierra R."/>
            <person name="Euteneuer U."/>
            <person name="Pillet L."/>
            <person name="Moustafa A."/>
            <person name="Platzer M."/>
            <person name="Groth M."/>
            <person name="Szafranski K."/>
            <person name="Schliwa M."/>
        </authorList>
    </citation>
    <scope>NUCLEOTIDE SEQUENCE [LARGE SCALE GENOMIC DNA]</scope>
</reference>
<protein>
    <submittedName>
        <fullName evidence="2">Uncharacterized protein</fullName>
    </submittedName>
</protein>
<keyword evidence="3" id="KW-1185">Reference proteome</keyword>
<proteinExistence type="predicted"/>
<gene>
    <name evidence="2" type="ORF">RFI_18837</name>
</gene>
<dbReference type="Proteomes" id="UP000023152">
    <property type="component" value="Unassembled WGS sequence"/>
</dbReference>
<evidence type="ECO:0000256" key="1">
    <source>
        <dbReference type="SAM" id="MobiDB-lite"/>
    </source>
</evidence>